<comment type="caution">
    <text evidence="2">The sequence shown here is derived from an EMBL/GenBank/DDBJ whole genome shotgun (WGS) entry which is preliminary data.</text>
</comment>
<dbReference type="Pfam" id="PF12706">
    <property type="entry name" value="Lactamase_B_2"/>
    <property type="match status" value="1"/>
</dbReference>
<protein>
    <submittedName>
        <fullName evidence="2">MBL fold metallo-hydrolase</fullName>
    </submittedName>
</protein>
<evidence type="ECO:0000313" key="2">
    <source>
        <dbReference type="EMBL" id="HIV10124.1"/>
    </source>
</evidence>
<feature type="domain" description="Metallo-beta-lactamase" evidence="1">
    <location>
        <begin position="12"/>
        <end position="191"/>
    </location>
</feature>
<gene>
    <name evidence="2" type="ORF">IAD28_00285</name>
</gene>
<dbReference type="InterPro" id="IPR036866">
    <property type="entry name" value="RibonucZ/Hydroxyglut_hydro"/>
</dbReference>
<evidence type="ECO:0000259" key="1">
    <source>
        <dbReference type="SMART" id="SM00849"/>
    </source>
</evidence>
<organism evidence="2 3">
    <name type="scientific">Candidatus Faeciplasma avium</name>
    <dbReference type="NCBI Taxonomy" id="2840798"/>
    <lineage>
        <taxon>Bacteria</taxon>
        <taxon>Bacillati</taxon>
        <taxon>Bacillota</taxon>
        <taxon>Clostridia</taxon>
        <taxon>Eubacteriales</taxon>
        <taxon>Oscillospiraceae</taxon>
        <taxon>Oscillospiraceae incertae sedis</taxon>
        <taxon>Candidatus Faeciplasma</taxon>
    </lineage>
</organism>
<dbReference type="InterPro" id="IPR001279">
    <property type="entry name" value="Metallo-B-lactamas"/>
</dbReference>
<dbReference type="AlphaFoldDB" id="A0A9D1T3V6"/>
<dbReference type="SMART" id="SM00849">
    <property type="entry name" value="Lactamase_B"/>
    <property type="match status" value="1"/>
</dbReference>
<reference evidence="2" key="2">
    <citation type="journal article" date="2021" name="PeerJ">
        <title>Extensive microbial diversity within the chicken gut microbiome revealed by metagenomics and culture.</title>
        <authorList>
            <person name="Gilroy R."/>
            <person name="Ravi A."/>
            <person name="Getino M."/>
            <person name="Pursley I."/>
            <person name="Horton D.L."/>
            <person name="Alikhan N.F."/>
            <person name="Baker D."/>
            <person name="Gharbi K."/>
            <person name="Hall N."/>
            <person name="Watson M."/>
            <person name="Adriaenssens E.M."/>
            <person name="Foster-Nyarko E."/>
            <person name="Jarju S."/>
            <person name="Secka A."/>
            <person name="Antonio M."/>
            <person name="Oren A."/>
            <person name="Chaudhuri R.R."/>
            <person name="La Ragione R."/>
            <person name="Hildebrand F."/>
            <person name="Pallen M.J."/>
        </authorList>
    </citation>
    <scope>NUCLEOTIDE SEQUENCE</scope>
    <source>
        <strain evidence="2">1370</strain>
    </source>
</reference>
<dbReference type="Gene3D" id="3.60.15.10">
    <property type="entry name" value="Ribonuclease Z/Hydroxyacylglutathione hydrolase-like"/>
    <property type="match status" value="1"/>
</dbReference>
<evidence type="ECO:0000313" key="3">
    <source>
        <dbReference type="Proteomes" id="UP000823960"/>
    </source>
</evidence>
<dbReference type="InterPro" id="IPR052533">
    <property type="entry name" value="WalJ/YycJ-like"/>
</dbReference>
<sequence>MARIYPLFSSSSGNSYFIGTASGGILIDAGASCRRLVSALRQNDIPPEAVKAVFITHDHSDHIAGLRVFTKNYPVPVYASPATLEWLERGGHIASLGKSIPIGGREEAAGYFVTSFKTPHDAIESVGYRISTPDNKTVCICTDLGHVTPEADACMCGCDAVLIESNYDEGMLRSGPYPYCLKRRIASSDGHLSNSMSAREVRRLIDAGTTRVILGHLSRENNTPIVARNTLERELGGECVAGRDFLLYIAPVETEGMAVVF</sequence>
<reference evidence="2" key="1">
    <citation type="submission" date="2020-10" db="EMBL/GenBank/DDBJ databases">
        <authorList>
            <person name="Gilroy R."/>
        </authorList>
    </citation>
    <scope>NUCLEOTIDE SEQUENCE</scope>
    <source>
        <strain evidence="2">1370</strain>
    </source>
</reference>
<name>A0A9D1T3V6_9FIRM</name>
<proteinExistence type="predicted"/>
<dbReference type="SUPFAM" id="SSF56281">
    <property type="entry name" value="Metallo-hydrolase/oxidoreductase"/>
    <property type="match status" value="1"/>
</dbReference>
<dbReference type="PANTHER" id="PTHR47619">
    <property type="entry name" value="METALLO-HYDROLASE YYCJ-RELATED"/>
    <property type="match status" value="1"/>
</dbReference>
<dbReference type="PANTHER" id="PTHR47619:SF1">
    <property type="entry name" value="EXODEOXYRIBONUCLEASE WALJ"/>
    <property type="match status" value="1"/>
</dbReference>
<dbReference type="EMBL" id="DVOL01000005">
    <property type="protein sequence ID" value="HIV10124.1"/>
    <property type="molecule type" value="Genomic_DNA"/>
</dbReference>
<dbReference type="Proteomes" id="UP000823960">
    <property type="component" value="Unassembled WGS sequence"/>
</dbReference>
<accession>A0A9D1T3V6</accession>